<comment type="caution">
    <text evidence="1">The sequence shown here is derived from an EMBL/GenBank/DDBJ whole genome shotgun (WGS) entry which is preliminary data.</text>
</comment>
<dbReference type="Gene3D" id="2.120.10.80">
    <property type="entry name" value="Kelch-type beta propeller"/>
    <property type="match status" value="1"/>
</dbReference>
<gene>
    <name evidence="1" type="ORF">F5X68DRAFT_228275</name>
</gene>
<dbReference type="OrthoDB" id="10527146at2759"/>
<accession>A0A9P8VI19</accession>
<reference evidence="1" key="1">
    <citation type="journal article" date="2021" name="Nat. Commun.">
        <title>Genetic determinants of endophytism in the Arabidopsis root mycobiome.</title>
        <authorList>
            <person name="Mesny F."/>
            <person name="Miyauchi S."/>
            <person name="Thiergart T."/>
            <person name="Pickel B."/>
            <person name="Atanasova L."/>
            <person name="Karlsson M."/>
            <person name="Huettel B."/>
            <person name="Barry K.W."/>
            <person name="Haridas S."/>
            <person name="Chen C."/>
            <person name="Bauer D."/>
            <person name="Andreopoulos W."/>
            <person name="Pangilinan J."/>
            <person name="LaButti K."/>
            <person name="Riley R."/>
            <person name="Lipzen A."/>
            <person name="Clum A."/>
            <person name="Drula E."/>
            <person name="Henrissat B."/>
            <person name="Kohler A."/>
            <person name="Grigoriev I.V."/>
            <person name="Martin F.M."/>
            <person name="Hacquard S."/>
        </authorList>
    </citation>
    <scope>NUCLEOTIDE SEQUENCE</scope>
    <source>
        <strain evidence="1">MPI-SDFR-AT-0117</strain>
    </source>
</reference>
<dbReference type="Proteomes" id="UP000770015">
    <property type="component" value="Unassembled WGS sequence"/>
</dbReference>
<dbReference type="EMBL" id="JAGSXJ010000003">
    <property type="protein sequence ID" value="KAH6693869.1"/>
    <property type="molecule type" value="Genomic_DNA"/>
</dbReference>
<dbReference type="SUPFAM" id="SSF117281">
    <property type="entry name" value="Kelch motif"/>
    <property type="match status" value="1"/>
</dbReference>
<evidence type="ECO:0000313" key="1">
    <source>
        <dbReference type="EMBL" id="KAH6693869.1"/>
    </source>
</evidence>
<name>A0A9P8VI19_9PEZI</name>
<dbReference type="AlphaFoldDB" id="A0A9P8VI19"/>
<evidence type="ECO:0000313" key="2">
    <source>
        <dbReference type="Proteomes" id="UP000770015"/>
    </source>
</evidence>
<dbReference type="InterPro" id="IPR015915">
    <property type="entry name" value="Kelch-typ_b-propeller"/>
</dbReference>
<evidence type="ECO:0008006" key="3">
    <source>
        <dbReference type="Google" id="ProtNLM"/>
    </source>
</evidence>
<protein>
    <recommendedName>
        <fullName evidence="3">Kelch repeat protein</fullName>
    </recommendedName>
</protein>
<organism evidence="1 2">
    <name type="scientific">Plectosphaerella plurivora</name>
    <dbReference type="NCBI Taxonomy" id="936078"/>
    <lineage>
        <taxon>Eukaryota</taxon>
        <taxon>Fungi</taxon>
        <taxon>Dikarya</taxon>
        <taxon>Ascomycota</taxon>
        <taxon>Pezizomycotina</taxon>
        <taxon>Sordariomycetes</taxon>
        <taxon>Hypocreomycetidae</taxon>
        <taxon>Glomerellales</taxon>
        <taxon>Plectosphaerellaceae</taxon>
        <taxon>Plectosphaerella</taxon>
    </lineage>
</organism>
<sequence length="143" mass="15853">MAAGYAAFASTPDAGFVFGGRTYNRTNAGSQNLRQYASFNFKTEPWTRHEKPPFYTSNSSLWGGKAIYVPDSGPNGLIFILGGLGMRNTDEYKYVPFNIIYFMDPVTDEWYDQVASSPNNQTPLGRHEHCIAGLSGPNGTYDM</sequence>
<proteinExistence type="predicted"/>
<keyword evidence="2" id="KW-1185">Reference proteome</keyword>